<reference evidence="3 4" key="1">
    <citation type="submission" date="2024-03" db="EMBL/GenBank/DDBJ databases">
        <authorList>
            <person name="Gkanogiannis A."/>
            <person name="Becerra Lopez-Lavalle L."/>
        </authorList>
    </citation>
    <scope>NUCLEOTIDE SEQUENCE [LARGE SCALE GENOMIC DNA]</scope>
</reference>
<sequence>MLDLQEFLWGFSILSLLFCFLRGLTKALPMALSLYSPSSSAFPSPPISWVSHMLLGNQATSENALPPNKTHDEPQDHNINNSLQDELLKEGSDSLTMANAFQAPNKLRKRPGKLVVPEYCPVLEFTKLRKKMENQEFQVQGRDYCLATKKGRRETLEDAYGVMLDIFGDSKQAFFAVVDGHGGRDAADYVVEHLGKNIINALEKIAGEEEEKAVESAIRRGHKRTDEEFLSQGVGSGACAASVLVKDGELHVANIGDCRVVLSRNGVATPLTKQHRVCREEERVRIEKSGGFVECKNGVWRVQGSLAVSRAIGDLHLKEWVISEPEIHRLPLTPDCDFLIMASDGLWDKVKDQEAVDEVMREMGRKNNNEAMKACKMLLEMSFRRGNMDDVTVMVVQLQHFIISI</sequence>
<dbReference type="InterPro" id="IPR036457">
    <property type="entry name" value="PPM-type-like_dom_sf"/>
</dbReference>
<dbReference type="Proteomes" id="UP001642487">
    <property type="component" value="Chromosome 7"/>
</dbReference>
<dbReference type="SMART" id="SM00332">
    <property type="entry name" value="PP2Cc"/>
    <property type="match status" value="1"/>
</dbReference>
<feature type="domain" description="PPM-type phosphatase" evidence="2">
    <location>
        <begin position="143"/>
        <end position="398"/>
    </location>
</feature>
<proteinExistence type="predicted"/>
<dbReference type="PROSITE" id="PS51746">
    <property type="entry name" value="PPM_2"/>
    <property type="match status" value="1"/>
</dbReference>
<dbReference type="CDD" id="cd00143">
    <property type="entry name" value="PP2Cc"/>
    <property type="match status" value="1"/>
</dbReference>
<protein>
    <recommendedName>
        <fullName evidence="2">PPM-type phosphatase domain-containing protein</fullName>
    </recommendedName>
</protein>
<organism evidence="3 4">
    <name type="scientific">Citrullus colocynthis</name>
    <name type="common">colocynth</name>
    <dbReference type="NCBI Taxonomy" id="252529"/>
    <lineage>
        <taxon>Eukaryota</taxon>
        <taxon>Viridiplantae</taxon>
        <taxon>Streptophyta</taxon>
        <taxon>Embryophyta</taxon>
        <taxon>Tracheophyta</taxon>
        <taxon>Spermatophyta</taxon>
        <taxon>Magnoliopsida</taxon>
        <taxon>eudicotyledons</taxon>
        <taxon>Gunneridae</taxon>
        <taxon>Pentapetalae</taxon>
        <taxon>rosids</taxon>
        <taxon>fabids</taxon>
        <taxon>Cucurbitales</taxon>
        <taxon>Cucurbitaceae</taxon>
        <taxon>Benincaseae</taxon>
        <taxon>Citrullus</taxon>
    </lineage>
</organism>
<evidence type="ECO:0000313" key="3">
    <source>
        <dbReference type="EMBL" id="CAK9326095.1"/>
    </source>
</evidence>
<dbReference type="PANTHER" id="PTHR47992">
    <property type="entry name" value="PROTEIN PHOSPHATASE"/>
    <property type="match status" value="1"/>
</dbReference>
<dbReference type="SMART" id="SM00331">
    <property type="entry name" value="PP2C_SIG"/>
    <property type="match status" value="1"/>
</dbReference>
<dbReference type="Gene3D" id="3.60.40.10">
    <property type="entry name" value="PPM-type phosphatase domain"/>
    <property type="match status" value="1"/>
</dbReference>
<dbReference type="InterPro" id="IPR001932">
    <property type="entry name" value="PPM-type_phosphatase-like_dom"/>
</dbReference>
<evidence type="ECO:0000313" key="4">
    <source>
        <dbReference type="Proteomes" id="UP001642487"/>
    </source>
</evidence>
<dbReference type="Pfam" id="PF00481">
    <property type="entry name" value="PP2C"/>
    <property type="match status" value="1"/>
</dbReference>
<feature type="region of interest" description="Disordered" evidence="1">
    <location>
        <begin position="60"/>
        <end position="79"/>
    </location>
</feature>
<dbReference type="SUPFAM" id="SSF81606">
    <property type="entry name" value="PP2C-like"/>
    <property type="match status" value="1"/>
</dbReference>
<keyword evidence="4" id="KW-1185">Reference proteome</keyword>
<gene>
    <name evidence="3" type="ORF">CITCOLO1_LOCUS18427</name>
</gene>
<accession>A0ABP0Z2Q8</accession>
<dbReference type="InterPro" id="IPR015655">
    <property type="entry name" value="PP2C"/>
</dbReference>
<name>A0ABP0Z2Q8_9ROSI</name>
<dbReference type="EMBL" id="OZ021741">
    <property type="protein sequence ID" value="CAK9326095.1"/>
    <property type="molecule type" value="Genomic_DNA"/>
</dbReference>
<evidence type="ECO:0000259" key="2">
    <source>
        <dbReference type="PROSITE" id="PS51746"/>
    </source>
</evidence>
<evidence type="ECO:0000256" key="1">
    <source>
        <dbReference type="SAM" id="MobiDB-lite"/>
    </source>
</evidence>